<name>A0A1M5TGD5_9BRAD</name>
<evidence type="ECO:0000256" key="1">
    <source>
        <dbReference type="SAM" id="SignalP"/>
    </source>
</evidence>
<dbReference type="EMBL" id="LT670818">
    <property type="protein sequence ID" value="SHH49711.1"/>
    <property type="molecule type" value="Genomic_DNA"/>
</dbReference>
<proteinExistence type="predicted"/>
<gene>
    <name evidence="3" type="ORF">SAMN05444169_7764</name>
</gene>
<dbReference type="GO" id="GO:0016020">
    <property type="term" value="C:membrane"/>
    <property type="evidence" value="ECO:0007669"/>
    <property type="project" value="TreeGrafter"/>
</dbReference>
<dbReference type="SUPFAM" id="SSF53474">
    <property type="entry name" value="alpha/beta-Hydrolases"/>
    <property type="match status" value="1"/>
</dbReference>
<evidence type="ECO:0000313" key="3">
    <source>
        <dbReference type="EMBL" id="SHH49711.1"/>
    </source>
</evidence>
<reference evidence="3 4" key="1">
    <citation type="submission" date="2016-11" db="EMBL/GenBank/DDBJ databases">
        <authorList>
            <person name="Jaros S."/>
            <person name="Januszkiewicz K."/>
            <person name="Wedrychowicz H."/>
        </authorList>
    </citation>
    <scope>NUCLEOTIDE SEQUENCE [LARGE SCALE GENOMIC DNA]</scope>
    <source>
        <strain evidence="3 4">GAS242</strain>
    </source>
</reference>
<dbReference type="PRINTS" id="PR00412">
    <property type="entry name" value="EPOXHYDRLASE"/>
</dbReference>
<dbReference type="PANTHER" id="PTHR43798">
    <property type="entry name" value="MONOACYLGLYCEROL LIPASE"/>
    <property type="match status" value="1"/>
</dbReference>
<feature type="signal peptide" evidence="1">
    <location>
        <begin position="1"/>
        <end position="23"/>
    </location>
</feature>
<accession>A0A1M5TGD5</accession>
<evidence type="ECO:0000313" key="4">
    <source>
        <dbReference type="Proteomes" id="UP000190675"/>
    </source>
</evidence>
<dbReference type="GO" id="GO:0046464">
    <property type="term" value="P:acylglycerol catabolic process"/>
    <property type="evidence" value="ECO:0007669"/>
    <property type="project" value="TreeGrafter"/>
</dbReference>
<feature type="chain" id="PRO_5013019717" evidence="1">
    <location>
        <begin position="24"/>
        <end position="337"/>
    </location>
</feature>
<dbReference type="PANTHER" id="PTHR43798:SF33">
    <property type="entry name" value="HYDROLASE, PUTATIVE (AFU_ORTHOLOGUE AFUA_2G14860)-RELATED"/>
    <property type="match status" value="1"/>
</dbReference>
<organism evidence="3 4">
    <name type="scientific">Bradyrhizobium erythrophlei</name>
    <dbReference type="NCBI Taxonomy" id="1437360"/>
    <lineage>
        <taxon>Bacteria</taxon>
        <taxon>Pseudomonadati</taxon>
        <taxon>Pseudomonadota</taxon>
        <taxon>Alphaproteobacteria</taxon>
        <taxon>Hyphomicrobiales</taxon>
        <taxon>Nitrobacteraceae</taxon>
        <taxon>Bradyrhizobium</taxon>
    </lineage>
</organism>
<protein>
    <submittedName>
        <fullName evidence="3">Pimeloyl-ACP methyl ester carboxylesterase</fullName>
    </submittedName>
</protein>
<dbReference type="Pfam" id="PF00561">
    <property type="entry name" value="Abhydrolase_1"/>
    <property type="match status" value="1"/>
</dbReference>
<dbReference type="AlphaFoldDB" id="A0A1M5TGD5"/>
<evidence type="ECO:0000259" key="2">
    <source>
        <dbReference type="Pfam" id="PF00561"/>
    </source>
</evidence>
<dbReference type="InterPro" id="IPR050266">
    <property type="entry name" value="AB_hydrolase_sf"/>
</dbReference>
<dbReference type="PRINTS" id="PR00111">
    <property type="entry name" value="ABHYDROLASE"/>
</dbReference>
<dbReference type="InterPro" id="IPR000639">
    <property type="entry name" value="Epox_hydrolase-like"/>
</dbReference>
<dbReference type="Gene3D" id="3.40.50.1820">
    <property type="entry name" value="alpha/beta hydrolase"/>
    <property type="match status" value="1"/>
</dbReference>
<sequence>MQRIFCAISAALLFIQPSIAASAAEPAPREPYGIDLEGFAYPYPVNLLPLTNDGEQLRMAYMDVAPAQPNGRVVVLLHGRNFPSSYWAPVIKTLSEAGYRVIVPDQIGFGKSSKPTGELHFDTLARNTVALLDHLQIAKADIVAHSLGGMLGVRIARAFPDRVAHLLLVAPIGLEDYRLYVPPTPTEKIVENEDRLTAEGYRKQLETNYSLRLPPDQVTPFIDARFNIKGSGEYPRWLRAFVSSAQMIYREPVVHEIPEITEPTLFIMGADDHNAPGRPNAPEALRPKMGQNAELAKALATKMPNARAEVIANAGHLVFLDAPQKFNELMLAFLGSR</sequence>
<dbReference type="InterPro" id="IPR029058">
    <property type="entry name" value="AB_hydrolase_fold"/>
</dbReference>
<keyword evidence="1" id="KW-0732">Signal</keyword>
<dbReference type="RefSeq" id="WP_079570950.1">
    <property type="nucleotide sequence ID" value="NZ_LT670818.1"/>
</dbReference>
<feature type="domain" description="AB hydrolase-1" evidence="2">
    <location>
        <begin position="73"/>
        <end position="323"/>
    </location>
</feature>
<dbReference type="InterPro" id="IPR000073">
    <property type="entry name" value="AB_hydrolase_1"/>
</dbReference>
<dbReference type="Proteomes" id="UP000190675">
    <property type="component" value="Chromosome I"/>
</dbReference>
<dbReference type="GO" id="GO:0047372">
    <property type="term" value="F:monoacylglycerol lipase activity"/>
    <property type="evidence" value="ECO:0007669"/>
    <property type="project" value="TreeGrafter"/>
</dbReference>